<dbReference type="Proteomes" id="UP000193719">
    <property type="component" value="Unassembled WGS sequence"/>
</dbReference>
<comment type="caution">
    <text evidence="1">The sequence shown here is derived from an EMBL/GenBank/DDBJ whole genome shotgun (WGS) entry which is preliminary data.</text>
</comment>
<evidence type="ECO:0000313" key="1">
    <source>
        <dbReference type="EMBL" id="ORX41577.1"/>
    </source>
</evidence>
<protein>
    <submittedName>
        <fullName evidence="1">Uncharacterized protein</fullName>
    </submittedName>
</protein>
<dbReference type="OrthoDB" id="10503486at2759"/>
<keyword evidence="2" id="KW-1185">Reference proteome</keyword>
<sequence>MNLDSSKITHQLKGNSFSYDKSIHQQIHYKLLSTTTGKYSNSLYVNEFIDFLKVHIFYRSDSNENENRFNKLNISMLYLIYIIKNYEYPKFHSNDINNPNYRGKINELLKDIMRMDNDESHMEYAFDIIRYLHIYNLIGNDKYVSL</sequence>
<dbReference type="EMBL" id="MCFH01000083">
    <property type="protein sequence ID" value="ORX41577.1"/>
    <property type="molecule type" value="Genomic_DNA"/>
</dbReference>
<name>A0A1Y1UU83_9FUNG</name>
<reference evidence="1 2" key="1">
    <citation type="submission" date="2016-08" db="EMBL/GenBank/DDBJ databases">
        <title>Genomes of anaerobic fungi encode conserved fungal cellulosomes for biomass hydrolysis.</title>
        <authorList>
            <consortium name="DOE Joint Genome Institute"/>
            <person name="Haitjema C.H."/>
            <person name="Gilmore S.P."/>
            <person name="Henske J.K."/>
            <person name="Solomon K.V."/>
            <person name="De Groot R."/>
            <person name="Kuo A."/>
            <person name="Mondo S.J."/>
            <person name="Salamov A.A."/>
            <person name="Labutti K."/>
            <person name="Zhao Z."/>
            <person name="Chiniquy J."/>
            <person name="Barry K."/>
            <person name="Brewer H.M."/>
            <person name="Purvine S.O."/>
            <person name="Wright A.T."/>
            <person name="Boxma B."/>
            <person name="Van Alen T."/>
            <person name="Hackstein J.H."/>
            <person name="Baker S.E."/>
            <person name="Grigoriev I.V."/>
            <person name="O'Malley M.A."/>
        </authorList>
    </citation>
    <scope>NUCLEOTIDE SEQUENCE [LARGE SCALE GENOMIC DNA]</scope>
    <source>
        <strain evidence="2">finn</strain>
    </source>
</reference>
<organism evidence="1 2">
    <name type="scientific">Piromyces finnis</name>
    <dbReference type="NCBI Taxonomy" id="1754191"/>
    <lineage>
        <taxon>Eukaryota</taxon>
        <taxon>Fungi</taxon>
        <taxon>Fungi incertae sedis</taxon>
        <taxon>Chytridiomycota</taxon>
        <taxon>Chytridiomycota incertae sedis</taxon>
        <taxon>Neocallimastigomycetes</taxon>
        <taxon>Neocallimastigales</taxon>
        <taxon>Neocallimastigaceae</taxon>
        <taxon>Piromyces</taxon>
    </lineage>
</organism>
<dbReference type="AlphaFoldDB" id="A0A1Y1UU83"/>
<gene>
    <name evidence="1" type="ORF">BCR36DRAFT_375201</name>
</gene>
<reference evidence="1 2" key="2">
    <citation type="submission" date="2016-08" db="EMBL/GenBank/DDBJ databases">
        <title>Pervasive Adenine N6-methylation of Active Genes in Fungi.</title>
        <authorList>
            <consortium name="DOE Joint Genome Institute"/>
            <person name="Mondo S.J."/>
            <person name="Dannebaum R.O."/>
            <person name="Kuo R.C."/>
            <person name="Labutti K."/>
            <person name="Haridas S."/>
            <person name="Kuo A."/>
            <person name="Salamov A."/>
            <person name="Ahrendt S.R."/>
            <person name="Lipzen A."/>
            <person name="Sullivan W."/>
            <person name="Andreopoulos W.B."/>
            <person name="Clum A."/>
            <person name="Lindquist E."/>
            <person name="Daum C."/>
            <person name="Ramamoorthy G.K."/>
            <person name="Gryganskyi A."/>
            <person name="Culley D."/>
            <person name="Magnuson J.K."/>
            <person name="James T.Y."/>
            <person name="O'Malley M.A."/>
            <person name="Stajich J.E."/>
            <person name="Spatafora J.W."/>
            <person name="Visel A."/>
            <person name="Grigoriev I.V."/>
        </authorList>
    </citation>
    <scope>NUCLEOTIDE SEQUENCE [LARGE SCALE GENOMIC DNA]</scope>
    <source>
        <strain evidence="2">finn</strain>
    </source>
</reference>
<proteinExistence type="predicted"/>
<evidence type="ECO:0000313" key="2">
    <source>
        <dbReference type="Proteomes" id="UP000193719"/>
    </source>
</evidence>
<accession>A0A1Y1UU83</accession>